<dbReference type="GO" id="GO:0031012">
    <property type="term" value="C:extracellular matrix"/>
    <property type="evidence" value="ECO:0007669"/>
    <property type="project" value="TreeGrafter"/>
</dbReference>
<evidence type="ECO:0000256" key="2">
    <source>
        <dbReference type="SAM" id="Phobius"/>
    </source>
</evidence>
<sequence>MAVLLTASAVAAQPAWAARLGHSRVVSAQNAPLQVLIPLTDLTPDERASLQVTVASADAWARAGLKPPVPLDSMTLKVEAGADPSQRNVRLTSPNVASDPAVDVLLNIGSGTGQRLVQLTVMQSAQGFPGLNSQATVGSATRAGGGGSVAVRQGDTLYGIAQSHALADATIYQMLVALWRANPQAFIQNNMNRVKAGARLIVPDASTVRAIDPGEARRIFLEQAQAYARYRAGLAGAAGRGAPATQAPATSGQVGSGAPATQPEAGAEDRLRLSSGVPGQPGQGGEAAAQARADAETSTAKATQDAKSRVDELERNVKDLNAALARQQGQGGQGAAGPGLTVPGLALAGGPGVAVQGGSSGQSGASGQSATGQAGANAQAGVGGAGVNGQAGAGAGGQAGAGTQPGAAGSPAAGQAGGSGQPVAGDSAGAAVGQSGATGAGQAGAAGQSGSGAPQGADGANTGAAGGTNPSAGNAATAGGDGTSGAAGSSGAGGATGANGTAGANGAAGANGTSGVNGTAGANGAAGSGAAGASSSGAASTAGAGAGSVNGAGAASSGVNAPVGAGSPSASDSANARAGADRAAATNGGDSLSAGGKAARPTSALPRWLSDNLLIFLTVVLTLIAFVIAWLLRRAGARREDEDDDMDEDLYATEIDPAAIDRRLDGIDLDLDSKPGDTPARREPGVTRPGTLRS</sequence>
<feature type="compositionally biased region" description="Low complexity" evidence="1">
    <location>
        <begin position="451"/>
        <end position="478"/>
    </location>
</feature>
<feature type="compositionally biased region" description="Low complexity" evidence="1">
    <location>
        <begin position="239"/>
        <end position="250"/>
    </location>
</feature>
<feature type="region of interest" description="Disordered" evidence="1">
    <location>
        <begin position="239"/>
        <end position="311"/>
    </location>
</feature>
<evidence type="ECO:0000256" key="1">
    <source>
        <dbReference type="SAM" id="MobiDB-lite"/>
    </source>
</evidence>
<dbReference type="InterPro" id="IPR057840">
    <property type="entry name" value="FimV_N"/>
</dbReference>
<feature type="region of interest" description="Disordered" evidence="1">
    <location>
        <begin position="668"/>
        <end position="694"/>
    </location>
</feature>
<dbReference type="EMBL" id="PYAL01000001">
    <property type="protein sequence ID" value="RXN92882.1"/>
    <property type="molecule type" value="Genomic_DNA"/>
</dbReference>
<feature type="compositionally biased region" description="Gly residues" evidence="1">
    <location>
        <begin position="436"/>
        <end position="450"/>
    </location>
</feature>
<protein>
    <submittedName>
        <fullName evidence="5">Peptidoglycan-binding protein LysM</fullName>
    </submittedName>
</protein>
<dbReference type="PANTHER" id="PTHR24023:SF1105">
    <property type="entry name" value="FIBRILLAR COLLAGEN NC1 DOMAIN-CONTAINING PROTEIN"/>
    <property type="match status" value="1"/>
</dbReference>
<dbReference type="Proteomes" id="UP000290849">
    <property type="component" value="Unassembled WGS sequence"/>
</dbReference>
<evidence type="ECO:0000313" key="6">
    <source>
        <dbReference type="Proteomes" id="UP000290849"/>
    </source>
</evidence>
<dbReference type="InterPro" id="IPR050149">
    <property type="entry name" value="Collagen_superfamily"/>
</dbReference>
<feature type="signal peptide" evidence="3">
    <location>
        <begin position="1"/>
        <end position="17"/>
    </location>
</feature>
<accession>A0A4Q1HPA5</accession>
<feature type="compositionally biased region" description="Gly residues" evidence="1">
    <location>
        <begin position="479"/>
        <end position="493"/>
    </location>
</feature>
<feature type="region of interest" description="Disordered" evidence="1">
    <location>
        <begin position="524"/>
        <end position="599"/>
    </location>
</feature>
<feature type="chain" id="PRO_5020698215" evidence="3">
    <location>
        <begin position="18"/>
        <end position="694"/>
    </location>
</feature>
<proteinExistence type="predicted"/>
<dbReference type="NCBIfam" id="TIGR03505">
    <property type="entry name" value="FimV_core"/>
    <property type="match status" value="1"/>
</dbReference>
<keyword evidence="2" id="KW-0472">Membrane</keyword>
<keyword evidence="3" id="KW-0732">Signal</keyword>
<evidence type="ECO:0000313" key="5">
    <source>
        <dbReference type="EMBL" id="RXN92882.1"/>
    </source>
</evidence>
<keyword evidence="2" id="KW-0812">Transmembrane</keyword>
<feature type="compositionally biased region" description="Low complexity" evidence="1">
    <location>
        <begin position="421"/>
        <end position="435"/>
    </location>
</feature>
<name>A0A4Q1HPA5_9BURK</name>
<feature type="domain" description="FimV N-terminal" evidence="4">
    <location>
        <begin position="19"/>
        <end position="121"/>
    </location>
</feature>
<keyword evidence="2" id="KW-1133">Transmembrane helix</keyword>
<feature type="transmembrane region" description="Helical" evidence="2">
    <location>
        <begin position="613"/>
        <end position="632"/>
    </location>
</feature>
<dbReference type="PANTHER" id="PTHR24023">
    <property type="entry name" value="COLLAGEN ALPHA"/>
    <property type="match status" value="1"/>
</dbReference>
<feature type="compositionally biased region" description="Low complexity" evidence="1">
    <location>
        <begin position="551"/>
        <end position="590"/>
    </location>
</feature>
<dbReference type="GO" id="GO:0005615">
    <property type="term" value="C:extracellular space"/>
    <property type="evidence" value="ECO:0007669"/>
    <property type="project" value="TreeGrafter"/>
</dbReference>
<gene>
    <name evidence="5" type="ORF">C7R54_03850</name>
</gene>
<feature type="compositionally biased region" description="Low complexity" evidence="1">
    <location>
        <begin position="401"/>
        <end position="414"/>
    </location>
</feature>
<dbReference type="GO" id="GO:0030020">
    <property type="term" value="F:extracellular matrix structural constituent conferring tensile strength"/>
    <property type="evidence" value="ECO:0007669"/>
    <property type="project" value="TreeGrafter"/>
</dbReference>
<feature type="compositionally biased region" description="Low complexity" evidence="1">
    <location>
        <begin position="531"/>
        <end position="543"/>
    </location>
</feature>
<dbReference type="AlphaFoldDB" id="A0A4Q1HPA5"/>
<evidence type="ECO:0000256" key="3">
    <source>
        <dbReference type="SAM" id="SignalP"/>
    </source>
</evidence>
<dbReference type="CDD" id="cd00118">
    <property type="entry name" value="LysM"/>
    <property type="match status" value="1"/>
</dbReference>
<dbReference type="InterPro" id="IPR036779">
    <property type="entry name" value="LysM_dom_sf"/>
</dbReference>
<keyword evidence="6" id="KW-1185">Reference proteome</keyword>
<feature type="region of interest" description="Disordered" evidence="1">
    <location>
        <begin position="353"/>
        <end position="493"/>
    </location>
</feature>
<reference evidence="5 6" key="1">
    <citation type="journal article" date="2017" name="Int. J. Syst. Evol. Microbiol.">
        <title>Achromobacter aloeverae sp. nov., isolated from the root of Aloe vera (L.) Burm.f.</title>
        <authorList>
            <person name="Kuncharoen N."/>
            <person name="Muramatsu Y."/>
            <person name="Shibata C."/>
            <person name="Kamakura Y."/>
            <person name="Nakagawa Y."/>
            <person name="Tanasupawat S."/>
        </authorList>
    </citation>
    <scope>NUCLEOTIDE SEQUENCE [LARGE SCALE GENOMIC DNA]</scope>
    <source>
        <strain evidence="5 6">AVA-1</strain>
    </source>
</reference>
<evidence type="ECO:0000259" key="4">
    <source>
        <dbReference type="Pfam" id="PF25800"/>
    </source>
</evidence>
<feature type="compositionally biased region" description="Low complexity" evidence="1">
    <location>
        <begin position="353"/>
        <end position="380"/>
    </location>
</feature>
<dbReference type="InterPro" id="IPR020012">
    <property type="entry name" value="LysM_FimV"/>
</dbReference>
<dbReference type="Pfam" id="PF25800">
    <property type="entry name" value="FimV_N"/>
    <property type="match status" value="1"/>
</dbReference>
<organism evidence="5 6">
    <name type="scientific">Achromobacter aloeverae</name>
    <dbReference type="NCBI Taxonomy" id="1750518"/>
    <lineage>
        <taxon>Bacteria</taxon>
        <taxon>Pseudomonadati</taxon>
        <taxon>Pseudomonadota</taxon>
        <taxon>Betaproteobacteria</taxon>
        <taxon>Burkholderiales</taxon>
        <taxon>Alcaligenaceae</taxon>
        <taxon>Achromobacter</taxon>
    </lineage>
</organism>
<comment type="caution">
    <text evidence="5">The sequence shown here is derived from an EMBL/GenBank/DDBJ whole genome shotgun (WGS) entry which is preliminary data.</text>
</comment>
<dbReference type="InterPro" id="IPR018392">
    <property type="entry name" value="LysM"/>
</dbReference>
<dbReference type="Gene3D" id="3.10.350.10">
    <property type="entry name" value="LysM domain"/>
    <property type="match status" value="1"/>
</dbReference>
<feature type="compositionally biased region" description="Basic and acidic residues" evidence="1">
    <location>
        <begin position="668"/>
        <end position="685"/>
    </location>
</feature>
<dbReference type="GO" id="GO:0030198">
    <property type="term" value="P:extracellular matrix organization"/>
    <property type="evidence" value="ECO:0007669"/>
    <property type="project" value="TreeGrafter"/>
</dbReference>
<feature type="compositionally biased region" description="Gly residues" evidence="1">
    <location>
        <begin position="381"/>
        <end position="400"/>
    </location>
</feature>